<keyword evidence="2" id="KW-1185">Reference proteome</keyword>
<reference evidence="1 2" key="1">
    <citation type="submission" date="2023-07" db="EMBL/GenBank/DDBJ databases">
        <title>Genomic Encyclopedia of Type Strains, Phase IV (KMG-IV): sequencing the most valuable type-strain genomes for metagenomic binning, comparative biology and taxonomic classification.</title>
        <authorList>
            <person name="Goeker M."/>
        </authorList>
    </citation>
    <scope>NUCLEOTIDE SEQUENCE [LARGE SCALE GENOMIC DNA]</scope>
    <source>
        <strain evidence="1 2">DSM 46876</strain>
    </source>
</reference>
<gene>
    <name evidence="1" type="ORF">J2Z48_002667</name>
</gene>
<proteinExistence type="predicted"/>
<organism evidence="1 2">
    <name type="scientific">Croceifilum oryzae</name>
    <dbReference type="NCBI Taxonomy" id="1553429"/>
    <lineage>
        <taxon>Bacteria</taxon>
        <taxon>Bacillati</taxon>
        <taxon>Bacillota</taxon>
        <taxon>Bacilli</taxon>
        <taxon>Bacillales</taxon>
        <taxon>Thermoactinomycetaceae</taxon>
        <taxon>Croceifilum</taxon>
    </lineage>
</organism>
<comment type="caution">
    <text evidence="1">The sequence shown here is derived from an EMBL/GenBank/DDBJ whole genome shotgun (WGS) entry which is preliminary data.</text>
</comment>
<protein>
    <submittedName>
        <fullName evidence="1">Uncharacterized protein</fullName>
    </submittedName>
</protein>
<evidence type="ECO:0000313" key="1">
    <source>
        <dbReference type="EMBL" id="MDQ0418475.1"/>
    </source>
</evidence>
<dbReference type="EMBL" id="JAUSUV010000012">
    <property type="protein sequence ID" value="MDQ0418475.1"/>
    <property type="molecule type" value="Genomic_DNA"/>
</dbReference>
<sequence>MNKYEFKKMTRTITMMAPRLTRDEAEFLIEFADQIDDQVFEEKFSTLAKKMYNCEPYDLQIVPEGPRCMDAEFLYRVDSIICEIVGSIEPE</sequence>
<dbReference type="RefSeq" id="WP_307254218.1">
    <property type="nucleotide sequence ID" value="NZ_JAUSUV010000012.1"/>
</dbReference>
<evidence type="ECO:0000313" key="2">
    <source>
        <dbReference type="Proteomes" id="UP001238450"/>
    </source>
</evidence>
<accession>A0AAJ1TGK4</accession>
<dbReference type="AlphaFoldDB" id="A0AAJ1TGK4"/>
<dbReference type="Proteomes" id="UP001238450">
    <property type="component" value="Unassembled WGS sequence"/>
</dbReference>
<name>A0AAJ1TGK4_9BACL</name>